<keyword evidence="5" id="KW-0677">Repeat</keyword>
<dbReference type="InterPro" id="IPR011049">
    <property type="entry name" value="Serralysin-like_metalloprot_C"/>
</dbReference>
<evidence type="ECO:0000313" key="9">
    <source>
        <dbReference type="Proteomes" id="UP000217507"/>
    </source>
</evidence>
<accession>A0A1Z4KTX0</accession>
<dbReference type="GO" id="GO:0090729">
    <property type="term" value="F:toxin activity"/>
    <property type="evidence" value="ECO:0007669"/>
    <property type="project" value="UniProtKB-KW"/>
</dbReference>
<protein>
    <recommendedName>
        <fullName evidence="10">Hemolysin-type calcium-binding region protein</fullName>
    </recommendedName>
</protein>
<organism evidence="8 9">
    <name type="scientific">Trichormus variabilis NIES-23</name>
    <dbReference type="NCBI Taxonomy" id="1973479"/>
    <lineage>
        <taxon>Bacteria</taxon>
        <taxon>Bacillati</taxon>
        <taxon>Cyanobacteriota</taxon>
        <taxon>Cyanophyceae</taxon>
        <taxon>Nostocales</taxon>
        <taxon>Nostocaceae</taxon>
        <taxon>Trichormus</taxon>
    </lineage>
</organism>
<gene>
    <name evidence="8" type="ORF">NIES23_52030</name>
</gene>
<dbReference type="GO" id="GO:0005509">
    <property type="term" value="F:calcium ion binding"/>
    <property type="evidence" value="ECO:0007669"/>
    <property type="project" value="InterPro"/>
</dbReference>
<dbReference type="InterPro" id="IPR001343">
    <property type="entry name" value="Hemolysn_Ca-bd"/>
</dbReference>
<evidence type="ECO:0000256" key="6">
    <source>
        <dbReference type="ARBA" id="ARBA00023026"/>
    </source>
</evidence>
<dbReference type="GO" id="GO:0005576">
    <property type="term" value="C:extracellular region"/>
    <property type="evidence" value="ECO:0007669"/>
    <property type="project" value="UniProtKB-SubCell"/>
</dbReference>
<evidence type="ECO:0000256" key="4">
    <source>
        <dbReference type="ARBA" id="ARBA00022656"/>
    </source>
</evidence>
<keyword evidence="4" id="KW-0800">Toxin</keyword>
<evidence type="ECO:0000256" key="1">
    <source>
        <dbReference type="ARBA" id="ARBA00004370"/>
    </source>
</evidence>
<dbReference type="PANTHER" id="PTHR38340:SF1">
    <property type="entry name" value="S-LAYER PROTEIN"/>
    <property type="match status" value="1"/>
</dbReference>
<dbReference type="InterPro" id="IPR050557">
    <property type="entry name" value="RTX_toxin/Mannuronan_C5-epim"/>
</dbReference>
<sequence>MPTYTGDNNKNIFTAPNDGLAWTISGMGGDDILTGGSQNDTIEGGEGKDTINGGAGFDILKGGDGDDTLIDTEGNIDGGAGTDTLRADYSKYDNGAGVHVGYLGQAQIFSRQTGTGILGYSNIEKFEITGTKYADILQGGVGNDVLKGGAGNDELSGGAGNDTLDGGTGFDILKGGDGDDTLIDTEGNIDGGAGTDTLRADYSRYDNGAGVHVGYLGQAQIFSRLTGTGILGYSNIEKFEITGTNYADILQGGSGNDILKGGAGNDELSGKGGNDTLDGGFGYDTVVYDGNYADYGISFLSNGDLQVIDKNLTNGNDGTDTIRGVEVINFRQGGSYGVVTGTTGNDVLTASNMWSFVFGGGGNDIITGGTGNDTLDGSTGNDTLIGGAGNDTLIGGAGVDTAVYAGNYADYGISFLSNGDLQVIDKNLTNGNDGTDILKGVEVINFTQGGSYGVVTGTTGNNVLTASNMWSFVFGGNGNDTITGGTGNDTLVGGLGADTLTGGLGADKFVFNSLSEGIDVIKDFSWQQGDKIQILGSSFGATSTSQFSFDQNTGGLFFNAQQFATLENKPAGFLTNADIQIV</sequence>
<dbReference type="PRINTS" id="PR00313">
    <property type="entry name" value="CABNDNGRPT"/>
</dbReference>
<dbReference type="GO" id="GO:0016020">
    <property type="term" value="C:membrane"/>
    <property type="evidence" value="ECO:0007669"/>
    <property type="project" value="UniProtKB-SubCell"/>
</dbReference>
<dbReference type="Gene3D" id="2.150.10.10">
    <property type="entry name" value="Serralysin-like metalloprotease, C-terminal"/>
    <property type="match status" value="5"/>
</dbReference>
<dbReference type="AlphaFoldDB" id="A0A1Z4KTX0"/>
<evidence type="ECO:0000256" key="7">
    <source>
        <dbReference type="ARBA" id="ARBA00023136"/>
    </source>
</evidence>
<keyword evidence="6" id="KW-0843">Virulence</keyword>
<dbReference type="SUPFAM" id="SSF51120">
    <property type="entry name" value="beta-Roll"/>
    <property type="match status" value="4"/>
</dbReference>
<dbReference type="EMBL" id="AP018216">
    <property type="protein sequence ID" value="BAY72378.1"/>
    <property type="molecule type" value="Genomic_DNA"/>
</dbReference>
<evidence type="ECO:0000313" key="8">
    <source>
        <dbReference type="EMBL" id="BAY72378.1"/>
    </source>
</evidence>
<comment type="subcellular location">
    <subcellularLocation>
        <location evidence="1">Membrane</location>
    </subcellularLocation>
    <subcellularLocation>
        <location evidence="2">Secreted</location>
    </subcellularLocation>
</comment>
<evidence type="ECO:0000256" key="3">
    <source>
        <dbReference type="ARBA" id="ARBA00022525"/>
    </source>
</evidence>
<dbReference type="InterPro" id="IPR018511">
    <property type="entry name" value="Hemolysin-typ_Ca-bd_CS"/>
</dbReference>
<evidence type="ECO:0008006" key="10">
    <source>
        <dbReference type="Google" id="ProtNLM"/>
    </source>
</evidence>
<dbReference type="InterPro" id="IPR003995">
    <property type="entry name" value="RTX_toxin_determinant-A"/>
</dbReference>
<dbReference type="Proteomes" id="UP000217507">
    <property type="component" value="Chromosome"/>
</dbReference>
<dbReference type="PROSITE" id="PS00330">
    <property type="entry name" value="HEMOLYSIN_CALCIUM"/>
    <property type="match status" value="10"/>
</dbReference>
<proteinExistence type="predicted"/>
<evidence type="ECO:0000256" key="2">
    <source>
        <dbReference type="ARBA" id="ARBA00004613"/>
    </source>
</evidence>
<reference evidence="8 9" key="1">
    <citation type="submission" date="2017-06" db="EMBL/GenBank/DDBJ databases">
        <title>Genome sequencing of cyanobaciteial culture collection at National Institute for Environmental Studies (NIES).</title>
        <authorList>
            <person name="Hirose Y."/>
            <person name="Shimura Y."/>
            <person name="Fujisawa T."/>
            <person name="Nakamura Y."/>
            <person name="Kawachi M."/>
        </authorList>
    </citation>
    <scope>NUCLEOTIDE SEQUENCE [LARGE SCALE GENOMIC DNA]</scope>
    <source>
        <strain evidence="8 9">NIES-23</strain>
    </source>
</reference>
<dbReference type="PRINTS" id="PR01488">
    <property type="entry name" value="RTXTOXINA"/>
</dbReference>
<evidence type="ECO:0000256" key="5">
    <source>
        <dbReference type="ARBA" id="ARBA00022737"/>
    </source>
</evidence>
<name>A0A1Z4KTX0_ANAVA</name>
<dbReference type="Pfam" id="PF00353">
    <property type="entry name" value="HemolysinCabind"/>
    <property type="match status" value="8"/>
</dbReference>
<dbReference type="PANTHER" id="PTHR38340">
    <property type="entry name" value="S-LAYER PROTEIN"/>
    <property type="match status" value="1"/>
</dbReference>
<keyword evidence="3" id="KW-0964">Secreted</keyword>
<keyword evidence="7" id="KW-0472">Membrane</keyword>